<dbReference type="RefSeq" id="WP_232102549.1">
    <property type="nucleotide sequence ID" value="NZ_CP037920.1"/>
</dbReference>
<evidence type="ECO:0000259" key="1">
    <source>
        <dbReference type="PROSITE" id="PS50851"/>
    </source>
</evidence>
<dbReference type="Gene3D" id="2.40.50.180">
    <property type="entry name" value="CheA-289, Domain 4"/>
    <property type="match status" value="1"/>
</dbReference>
<dbReference type="GO" id="GO:0006935">
    <property type="term" value="P:chemotaxis"/>
    <property type="evidence" value="ECO:0007669"/>
    <property type="project" value="InterPro"/>
</dbReference>
<dbReference type="InterPro" id="IPR002545">
    <property type="entry name" value="CheW-lke_dom"/>
</dbReference>
<dbReference type="Pfam" id="PF01584">
    <property type="entry name" value="CheW"/>
    <property type="match status" value="1"/>
</dbReference>
<dbReference type="SUPFAM" id="SSF50341">
    <property type="entry name" value="CheW-like"/>
    <property type="match status" value="1"/>
</dbReference>
<feature type="domain" description="CheW-like" evidence="1">
    <location>
        <begin position="21"/>
        <end position="158"/>
    </location>
</feature>
<dbReference type="InterPro" id="IPR036061">
    <property type="entry name" value="CheW-like_dom_sf"/>
</dbReference>
<protein>
    <submittedName>
        <fullName evidence="2">Chemotaxis protein CheW</fullName>
    </submittedName>
</protein>
<name>A0A517VXY7_9PLAN</name>
<dbReference type="SMART" id="SM00260">
    <property type="entry name" value="CheW"/>
    <property type="match status" value="1"/>
</dbReference>
<dbReference type="GO" id="GO:0005829">
    <property type="term" value="C:cytosol"/>
    <property type="evidence" value="ECO:0007669"/>
    <property type="project" value="TreeGrafter"/>
</dbReference>
<accession>A0A517VXY7</accession>
<dbReference type="AlphaFoldDB" id="A0A517VXY7"/>
<dbReference type="Gene3D" id="2.30.30.40">
    <property type="entry name" value="SH3 Domains"/>
    <property type="match status" value="1"/>
</dbReference>
<dbReference type="Proteomes" id="UP000318704">
    <property type="component" value="Chromosome"/>
</dbReference>
<dbReference type="InterPro" id="IPR039315">
    <property type="entry name" value="CheW"/>
</dbReference>
<reference evidence="2 3" key="1">
    <citation type="submission" date="2019-03" db="EMBL/GenBank/DDBJ databases">
        <title>Deep-cultivation of Planctomycetes and their phenomic and genomic characterization uncovers novel biology.</title>
        <authorList>
            <person name="Wiegand S."/>
            <person name="Jogler M."/>
            <person name="Boedeker C."/>
            <person name="Pinto D."/>
            <person name="Vollmers J."/>
            <person name="Rivas-Marin E."/>
            <person name="Kohn T."/>
            <person name="Peeters S.H."/>
            <person name="Heuer A."/>
            <person name="Rast P."/>
            <person name="Oberbeckmann S."/>
            <person name="Bunk B."/>
            <person name="Jeske O."/>
            <person name="Meyerdierks A."/>
            <person name="Storesund J.E."/>
            <person name="Kallscheuer N."/>
            <person name="Luecker S."/>
            <person name="Lage O.M."/>
            <person name="Pohl T."/>
            <person name="Merkel B.J."/>
            <person name="Hornburger P."/>
            <person name="Mueller R.-W."/>
            <person name="Bruemmer F."/>
            <person name="Labrenz M."/>
            <person name="Spormann A.M."/>
            <person name="Op den Camp H."/>
            <person name="Overmann J."/>
            <person name="Amann R."/>
            <person name="Jetten M.S.M."/>
            <person name="Mascher T."/>
            <person name="Medema M.H."/>
            <person name="Devos D.P."/>
            <person name="Kaster A.-K."/>
            <person name="Ovreas L."/>
            <person name="Rohde M."/>
            <person name="Galperin M.Y."/>
            <person name="Jogler C."/>
        </authorList>
    </citation>
    <scope>NUCLEOTIDE SEQUENCE [LARGE SCALE GENOMIC DNA]</scope>
    <source>
        <strain evidence="2 3">V144</strain>
    </source>
</reference>
<evidence type="ECO:0000313" key="2">
    <source>
        <dbReference type="EMBL" id="QDT97873.1"/>
    </source>
</evidence>
<evidence type="ECO:0000313" key="3">
    <source>
        <dbReference type="Proteomes" id="UP000318704"/>
    </source>
</evidence>
<dbReference type="GO" id="GO:0007165">
    <property type="term" value="P:signal transduction"/>
    <property type="evidence" value="ECO:0007669"/>
    <property type="project" value="InterPro"/>
</dbReference>
<dbReference type="EMBL" id="CP037920">
    <property type="protein sequence ID" value="QDT97873.1"/>
    <property type="molecule type" value="Genomic_DNA"/>
</dbReference>
<dbReference type="KEGG" id="gaw:V144x_33560"/>
<dbReference type="PROSITE" id="PS50851">
    <property type="entry name" value="CHEW"/>
    <property type="match status" value="1"/>
</dbReference>
<organism evidence="2 3">
    <name type="scientific">Gimesia aquarii</name>
    <dbReference type="NCBI Taxonomy" id="2527964"/>
    <lineage>
        <taxon>Bacteria</taxon>
        <taxon>Pseudomonadati</taxon>
        <taxon>Planctomycetota</taxon>
        <taxon>Planctomycetia</taxon>
        <taxon>Planctomycetales</taxon>
        <taxon>Planctomycetaceae</taxon>
        <taxon>Gimesia</taxon>
    </lineage>
</organism>
<dbReference type="PANTHER" id="PTHR22617">
    <property type="entry name" value="CHEMOTAXIS SENSOR HISTIDINE KINASE-RELATED"/>
    <property type="match status" value="1"/>
</dbReference>
<sequence length="158" mass="17566">MSTAEMETDSSHGMESQLDYSNQYVSFRVDGQLLGVPVNMVQEVLTEQVISPTPLSRAEIKGLLNLRGQIVTAVSLRKRLGLPDLEDDNSMNVVTRMGEESFSLLVDEVGDVINVSGRSMEPVPRTLDPHWRSVTIGVFQLEEGLFVILDVETILNFE</sequence>
<proteinExistence type="predicted"/>
<gene>
    <name evidence="2" type="primary">cheW</name>
    <name evidence="2" type="ORF">V144x_33560</name>
</gene>
<dbReference type="PANTHER" id="PTHR22617:SF23">
    <property type="entry name" value="CHEMOTAXIS PROTEIN CHEW"/>
    <property type="match status" value="1"/>
</dbReference>